<comment type="similarity">
    <text evidence="1">Belongs to the metallo-dependent hydrolases superfamily. CpsB/CapC family.</text>
</comment>
<name>A0A5R9DSV0_9LACT</name>
<gene>
    <name evidence="6" type="ORF">FEZ33_09935</name>
</gene>
<evidence type="ECO:0000313" key="7">
    <source>
        <dbReference type="Proteomes" id="UP000306420"/>
    </source>
</evidence>
<evidence type="ECO:0000256" key="3">
    <source>
        <dbReference type="ARBA" id="ARBA00022801"/>
    </source>
</evidence>
<dbReference type="GO" id="GO:0030145">
    <property type="term" value="F:manganese ion binding"/>
    <property type="evidence" value="ECO:0007669"/>
    <property type="project" value="InterPro"/>
</dbReference>
<protein>
    <recommendedName>
        <fullName evidence="2">protein-tyrosine-phosphatase</fullName>
        <ecNumber evidence="2">3.1.3.48</ecNumber>
    </recommendedName>
</protein>
<keyword evidence="3" id="KW-0378">Hydrolase</keyword>
<evidence type="ECO:0000256" key="5">
    <source>
        <dbReference type="ARBA" id="ARBA00051722"/>
    </source>
</evidence>
<organism evidence="6 7">
    <name type="scientific">Ruoffia tabacinasalis</name>
    <dbReference type="NCBI Taxonomy" id="87458"/>
    <lineage>
        <taxon>Bacteria</taxon>
        <taxon>Bacillati</taxon>
        <taxon>Bacillota</taxon>
        <taxon>Bacilli</taxon>
        <taxon>Lactobacillales</taxon>
        <taxon>Aerococcaceae</taxon>
        <taxon>Ruoffia</taxon>
    </lineage>
</organism>
<reference evidence="6 7" key="1">
    <citation type="submission" date="2019-05" db="EMBL/GenBank/DDBJ databases">
        <title>The metagenome of a microbial culture collection derived from dairy environment covers the genomic content of the human microbiome.</title>
        <authorList>
            <person name="Roder T."/>
            <person name="Wuthrich D."/>
            <person name="Sattari Z."/>
            <person name="Von Ah U."/>
            <person name="Bar C."/>
            <person name="Ronchi F."/>
            <person name="Macpherson A.J."/>
            <person name="Ganal-Vonarburg S.C."/>
            <person name="Bruggmann R."/>
            <person name="Vergeres G."/>
        </authorList>
    </citation>
    <scope>NUCLEOTIDE SEQUENCE [LARGE SCALE GENOMIC DNA]</scope>
    <source>
        <strain evidence="6 7">FAM 24227</strain>
    </source>
</reference>
<accession>A0A5R9DSV0</accession>
<dbReference type="InterPro" id="IPR016667">
    <property type="entry name" value="Caps_polysacc_synth_CpsB/CapC"/>
</dbReference>
<evidence type="ECO:0000256" key="4">
    <source>
        <dbReference type="ARBA" id="ARBA00022912"/>
    </source>
</evidence>
<evidence type="ECO:0000256" key="1">
    <source>
        <dbReference type="ARBA" id="ARBA00005750"/>
    </source>
</evidence>
<evidence type="ECO:0000313" key="6">
    <source>
        <dbReference type="EMBL" id="TLQ39879.1"/>
    </source>
</evidence>
<dbReference type="EC" id="3.1.3.48" evidence="2"/>
<proteinExistence type="inferred from homology"/>
<dbReference type="Gene3D" id="3.20.20.140">
    <property type="entry name" value="Metal-dependent hydrolases"/>
    <property type="match status" value="1"/>
</dbReference>
<dbReference type="Proteomes" id="UP000306420">
    <property type="component" value="Unassembled WGS sequence"/>
</dbReference>
<keyword evidence="4" id="KW-0904">Protein phosphatase</keyword>
<sequence length="75" mass="9029">MIQHNLAHILASDVHHIKHRPMNIQSAFERLEKEYGQETVQYFKDNARDIFNGDRVNIKKQIQPKKPRKKWFGLF</sequence>
<dbReference type="GO" id="GO:0004725">
    <property type="term" value="F:protein tyrosine phosphatase activity"/>
    <property type="evidence" value="ECO:0007669"/>
    <property type="project" value="UniProtKB-EC"/>
</dbReference>
<comment type="caution">
    <text evidence="6">The sequence shown here is derived from an EMBL/GenBank/DDBJ whole genome shotgun (WGS) entry which is preliminary data.</text>
</comment>
<dbReference type="EMBL" id="VBSP01000044">
    <property type="protein sequence ID" value="TLQ39879.1"/>
    <property type="molecule type" value="Genomic_DNA"/>
</dbReference>
<comment type="catalytic activity">
    <reaction evidence="5">
        <text>O-phospho-L-tyrosyl-[protein] + H2O = L-tyrosyl-[protein] + phosphate</text>
        <dbReference type="Rhea" id="RHEA:10684"/>
        <dbReference type="Rhea" id="RHEA-COMP:10136"/>
        <dbReference type="Rhea" id="RHEA-COMP:20101"/>
        <dbReference type="ChEBI" id="CHEBI:15377"/>
        <dbReference type="ChEBI" id="CHEBI:43474"/>
        <dbReference type="ChEBI" id="CHEBI:46858"/>
        <dbReference type="ChEBI" id="CHEBI:61978"/>
        <dbReference type="EC" id="3.1.3.48"/>
    </reaction>
</comment>
<dbReference type="PANTHER" id="PTHR39181:SF1">
    <property type="entry name" value="TYROSINE-PROTEIN PHOSPHATASE YWQE"/>
    <property type="match status" value="1"/>
</dbReference>
<dbReference type="PANTHER" id="PTHR39181">
    <property type="entry name" value="TYROSINE-PROTEIN PHOSPHATASE YWQE"/>
    <property type="match status" value="1"/>
</dbReference>
<evidence type="ECO:0000256" key="2">
    <source>
        <dbReference type="ARBA" id="ARBA00013064"/>
    </source>
</evidence>
<dbReference type="AlphaFoldDB" id="A0A5R9DSV0"/>